<keyword evidence="2" id="KW-1185">Reference proteome</keyword>
<dbReference type="AlphaFoldDB" id="A0AAV6KP75"/>
<evidence type="ECO:0000313" key="2">
    <source>
        <dbReference type="Proteomes" id="UP000823749"/>
    </source>
</evidence>
<name>A0AAV6KP75_9ERIC</name>
<dbReference type="EMBL" id="JACTNZ010000004">
    <property type="protein sequence ID" value="KAG5554440.1"/>
    <property type="molecule type" value="Genomic_DNA"/>
</dbReference>
<accession>A0AAV6KP75</accession>
<comment type="caution">
    <text evidence="1">The sequence shown here is derived from an EMBL/GenBank/DDBJ whole genome shotgun (WGS) entry which is preliminary data.</text>
</comment>
<gene>
    <name evidence="1" type="ORF">RHGRI_012090</name>
</gene>
<proteinExistence type="predicted"/>
<organism evidence="1 2">
    <name type="scientific">Rhododendron griersonianum</name>
    <dbReference type="NCBI Taxonomy" id="479676"/>
    <lineage>
        <taxon>Eukaryota</taxon>
        <taxon>Viridiplantae</taxon>
        <taxon>Streptophyta</taxon>
        <taxon>Embryophyta</taxon>
        <taxon>Tracheophyta</taxon>
        <taxon>Spermatophyta</taxon>
        <taxon>Magnoliopsida</taxon>
        <taxon>eudicotyledons</taxon>
        <taxon>Gunneridae</taxon>
        <taxon>Pentapetalae</taxon>
        <taxon>asterids</taxon>
        <taxon>Ericales</taxon>
        <taxon>Ericaceae</taxon>
        <taxon>Ericoideae</taxon>
        <taxon>Rhodoreae</taxon>
        <taxon>Rhododendron</taxon>
    </lineage>
</organism>
<protein>
    <recommendedName>
        <fullName evidence="3">RNase H type-1 domain-containing protein</fullName>
    </recommendedName>
</protein>
<sequence length="132" mass="14769">MVVVMVLWRRWNALQLTKFLGLNSLTVDGDSQQLIQILGSLWKWKVSSKIFVESLSMGLGVRSDPVLLLDLWYELDLAHGLAPAMPQYRAQAHPTFLPAAHDLAHMLYSAHMLCALGCSFGRPNISQFGPLH</sequence>
<reference evidence="1" key="1">
    <citation type="submission" date="2020-08" db="EMBL/GenBank/DDBJ databases">
        <title>Plant Genome Project.</title>
        <authorList>
            <person name="Zhang R.-G."/>
        </authorList>
    </citation>
    <scope>NUCLEOTIDE SEQUENCE</scope>
    <source>
        <strain evidence="1">WSP0</strain>
        <tissue evidence="1">Leaf</tissue>
    </source>
</reference>
<dbReference type="Proteomes" id="UP000823749">
    <property type="component" value="Chromosome 4"/>
</dbReference>
<evidence type="ECO:0008006" key="3">
    <source>
        <dbReference type="Google" id="ProtNLM"/>
    </source>
</evidence>
<evidence type="ECO:0000313" key="1">
    <source>
        <dbReference type="EMBL" id="KAG5554440.1"/>
    </source>
</evidence>